<evidence type="ECO:0000313" key="2">
    <source>
        <dbReference type="EMBL" id="KAA5611419.1"/>
    </source>
</evidence>
<name>A0A5M6IU09_9PROT</name>
<protein>
    <submittedName>
        <fullName evidence="2">DUF962 domain-containing protein</fullName>
    </submittedName>
</protein>
<proteinExistence type="predicted"/>
<dbReference type="RefSeq" id="WP_150041613.1">
    <property type="nucleotide sequence ID" value="NZ_VWPK01000021.1"/>
</dbReference>
<dbReference type="EMBL" id="VWPK01000021">
    <property type="protein sequence ID" value="KAA5611419.1"/>
    <property type="molecule type" value="Genomic_DNA"/>
</dbReference>
<dbReference type="Proteomes" id="UP000325255">
    <property type="component" value="Unassembled WGS sequence"/>
</dbReference>
<dbReference type="OrthoDB" id="7356072at2"/>
<dbReference type="InterPro" id="IPR009305">
    <property type="entry name" value="Mpo1-like"/>
</dbReference>
<dbReference type="AlphaFoldDB" id="A0A5M6IU09"/>
<keyword evidence="1" id="KW-1133">Transmembrane helix</keyword>
<reference evidence="2 3" key="1">
    <citation type="submission" date="2019-09" db="EMBL/GenBank/DDBJ databases">
        <title>Genome sequence of Rhodovastum atsumiense, a diverse member of the Acetobacteraceae family of non-sulfur purple photosynthetic bacteria.</title>
        <authorList>
            <person name="Meyer T."/>
            <person name="Kyndt J."/>
        </authorList>
    </citation>
    <scope>NUCLEOTIDE SEQUENCE [LARGE SCALE GENOMIC DNA]</scope>
    <source>
        <strain evidence="2 3">DSM 21279</strain>
    </source>
</reference>
<dbReference type="Pfam" id="PF06127">
    <property type="entry name" value="Mpo1-like"/>
    <property type="match status" value="1"/>
</dbReference>
<keyword evidence="1" id="KW-0812">Transmembrane</keyword>
<organism evidence="2 3">
    <name type="scientific">Rhodovastum atsumiense</name>
    <dbReference type="NCBI Taxonomy" id="504468"/>
    <lineage>
        <taxon>Bacteria</taxon>
        <taxon>Pseudomonadati</taxon>
        <taxon>Pseudomonadota</taxon>
        <taxon>Alphaproteobacteria</taxon>
        <taxon>Acetobacterales</taxon>
        <taxon>Acetobacteraceae</taxon>
        <taxon>Rhodovastum</taxon>
    </lineage>
</organism>
<dbReference type="PANTHER" id="PTHR34205:SF2">
    <property type="entry name" value="DUF962 DOMAIN-CONTAINING PROTEIN"/>
    <property type="match status" value="1"/>
</dbReference>
<evidence type="ECO:0000256" key="1">
    <source>
        <dbReference type="SAM" id="Phobius"/>
    </source>
</evidence>
<keyword evidence="3" id="KW-1185">Reference proteome</keyword>
<gene>
    <name evidence="2" type="ORF">F1189_14900</name>
</gene>
<evidence type="ECO:0000313" key="3">
    <source>
        <dbReference type="Proteomes" id="UP000325255"/>
    </source>
</evidence>
<sequence>MTYAQFWHRYLCAHSRPLTRRLHYLGTALALLCLLAFAATLDWPWLVAAPLIGYGFAWSSHALVEGNRPETFGHPVWSLASDVRMLALALGGRLRPHLDAAGVGNKMAARPE</sequence>
<accession>A0A5M6IU09</accession>
<keyword evidence="1" id="KW-0472">Membrane</keyword>
<dbReference type="PANTHER" id="PTHR34205">
    <property type="entry name" value="TRANSMEMBRANE PROTEIN"/>
    <property type="match status" value="1"/>
</dbReference>
<feature type="transmembrane region" description="Helical" evidence="1">
    <location>
        <begin position="21"/>
        <end position="39"/>
    </location>
</feature>
<comment type="caution">
    <text evidence="2">The sequence shown here is derived from an EMBL/GenBank/DDBJ whole genome shotgun (WGS) entry which is preliminary data.</text>
</comment>